<keyword evidence="2 4" id="KW-0863">Zinc-finger</keyword>
<accession>A0AAW2CFZ2</accession>
<dbReference type="PROSITE" id="PS00518">
    <property type="entry name" value="ZF_RING_1"/>
    <property type="match status" value="1"/>
</dbReference>
<keyword evidence="1" id="KW-0479">Metal-binding</keyword>
<evidence type="ECO:0000313" key="6">
    <source>
        <dbReference type="EMBL" id="KAK9996613.1"/>
    </source>
</evidence>
<organism evidence="6 7">
    <name type="scientific">Lithocarpus litseifolius</name>
    <dbReference type="NCBI Taxonomy" id="425828"/>
    <lineage>
        <taxon>Eukaryota</taxon>
        <taxon>Viridiplantae</taxon>
        <taxon>Streptophyta</taxon>
        <taxon>Embryophyta</taxon>
        <taxon>Tracheophyta</taxon>
        <taxon>Spermatophyta</taxon>
        <taxon>Magnoliopsida</taxon>
        <taxon>eudicotyledons</taxon>
        <taxon>Gunneridae</taxon>
        <taxon>Pentapetalae</taxon>
        <taxon>rosids</taxon>
        <taxon>fabids</taxon>
        <taxon>Fagales</taxon>
        <taxon>Fagaceae</taxon>
        <taxon>Lithocarpus</taxon>
    </lineage>
</organism>
<dbReference type="EMBL" id="JAZDWU010000007">
    <property type="protein sequence ID" value="KAK9996613.1"/>
    <property type="molecule type" value="Genomic_DNA"/>
</dbReference>
<sequence>MSLFIAATHQLFFLHSLDNFRFAKLLLFLVRLKCGSIYYPHKKSINSIDSLGVVFKSSDSETIVVLKGVSNHALKSANSTSASSTIEEKKSTWNMLKTIFQGMGNIQPKKGRGNTEQNGQGNLVFTCQICVKPMQSNQIFNNKNKCSHTVCKDCIAKYIQDKIDTKDKVPNIQCPGLNCNQFLDPLFCRKIIQKPRCFFMNFRCGTCFDEDNSNKREDLRHKGIQQQKRMKDNSHKCRDNLQQQQDAHYYLITRNIAFMQMASMGY</sequence>
<evidence type="ECO:0000259" key="5">
    <source>
        <dbReference type="PROSITE" id="PS50089"/>
    </source>
</evidence>
<evidence type="ECO:0000256" key="3">
    <source>
        <dbReference type="ARBA" id="ARBA00022833"/>
    </source>
</evidence>
<name>A0AAW2CFZ2_9ROSI</name>
<dbReference type="AlphaFoldDB" id="A0AAW2CFZ2"/>
<dbReference type="InterPro" id="IPR001841">
    <property type="entry name" value="Znf_RING"/>
</dbReference>
<feature type="domain" description="RING-type" evidence="5">
    <location>
        <begin position="127"/>
        <end position="175"/>
    </location>
</feature>
<dbReference type="Gene3D" id="3.30.40.10">
    <property type="entry name" value="Zinc/RING finger domain, C3HC4 (zinc finger)"/>
    <property type="match status" value="1"/>
</dbReference>
<keyword evidence="3" id="KW-0862">Zinc</keyword>
<evidence type="ECO:0000256" key="1">
    <source>
        <dbReference type="ARBA" id="ARBA00022723"/>
    </source>
</evidence>
<reference evidence="6 7" key="1">
    <citation type="submission" date="2024-01" db="EMBL/GenBank/DDBJ databases">
        <title>A telomere-to-telomere, gap-free genome of sweet tea (Lithocarpus litseifolius).</title>
        <authorList>
            <person name="Zhou J."/>
        </authorList>
    </citation>
    <scope>NUCLEOTIDE SEQUENCE [LARGE SCALE GENOMIC DNA]</scope>
    <source>
        <strain evidence="6">Zhou-2022a</strain>
        <tissue evidence="6">Leaf</tissue>
    </source>
</reference>
<comment type="caution">
    <text evidence="6">The sequence shown here is derived from an EMBL/GenBank/DDBJ whole genome shotgun (WGS) entry which is preliminary data.</text>
</comment>
<proteinExistence type="predicted"/>
<gene>
    <name evidence="6" type="ORF">SO802_021299</name>
</gene>
<evidence type="ECO:0000313" key="7">
    <source>
        <dbReference type="Proteomes" id="UP001459277"/>
    </source>
</evidence>
<dbReference type="InterPro" id="IPR013083">
    <property type="entry name" value="Znf_RING/FYVE/PHD"/>
</dbReference>
<dbReference type="InterPro" id="IPR017907">
    <property type="entry name" value="Znf_RING_CS"/>
</dbReference>
<protein>
    <recommendedName>
        <fullName evidence="5">RING-type domain-containing protein</fullName>
    </recommendedName>
</protein>
<dbReference type="GO" id="GO:0008270">
    <property type="term" value="F:zinc ion binding"/>
    <property type="evidence" value="ECO:0007669"/>
    <property type="project" value="UniProtKB-KW"/>
</dbReference>
<evidence type="ECO:0000256" key="4">
    <source>
        <dbReference type="PROSITE-ProRule" id="PRU00175"/>
    </source>
</evidence>
<dbReference type="Proteomes" id="UP001459277">
    <property type="component" value="Unassembled WGS sequence"/>
</dbReference>
<dbReference type="PROSITE" id="PS50089">
    <property type="entry name" value="ZF_RING_2"/>
    <property type="match status" value="1"/>
</dbReference>
<keyword evidence="7" id="KW-1185">Reference proteome</keyword>
<evidence type="ECO:0000256" key="2">
    <source>
        <dbReference type="ARBA" id="ARBA00022771"/>
    </source>
</evidence>
<dbReference type="SUPFAM" id="SSF57850">
    <property type="entry name" value="RING/U-box"/>
    <property type="match status" value="1"/>
</dbReference>